<evidence type="ECO:0000256" key="10">
    <source>
        <dbReference type="ARBA" id="ARBA00023065"/>
    </source>
</evidence>
<keyword evidence="8" id="KW-0630">Potassium</keyword>
<dbReference type="GO" id="GO:0001508">
    <property type="term" value="P:action potential"/>
    <property type="evidence" value="ECO:0007669"/>
    <property type="project" value="TreeGrafter"/>
</dbReference>
<dbReference type="GeneID" id="122144545"/>
<comment type="similarity">
    <text evidence="14">Belongs to the potassium channel family. S (TC 1.A.1.2) subfamily. Kv9.2/KCNS2 sub-subfamily.</text>
</comment>
<evidence type="ECO:0000256" key="1">
    <source>
        <dbReference type="ARBA" id="ARBA00004651"/>
    </source>
</evidence>
<dbReference type="InterPro" id="IPR028325">
    <property type="entry name" value="VG_K_chnl"/>
</dbReference>
<keyword evidence="12" id="KW-0407">Ion channel</keyword>
<sequence>MSAQSACAPEEGAIRINVGGFRRRLLSKRLSRFPETRLARLLRCRSKESILELCDDYDDSENEFYFDRNPALFPYVLHFYNTGRLHVMDELCIFSFSQEIEYWGIDELFLDSCCSGSYHCRMMEPEETDWDDQSEERSTTSSFDEILEFYNDAGKFDKQLLGSIRRRIWLMLDNPGYSIPSRLISIFSILVVLGSITTMCMNSMSEFTLLDAEGRPREDPRFEAVEHFGIGWFTFELLSRFAVAPDLLHFFEHPLNLIDLVSILPFYLTLVINLVAESSPALANLGRVAQVLRLMRIFRILKLARHSTGLRSLGATLKNSYKEIGLLLLYLAVGVSFFSVMAYTVEKEDNEGLNTIPAGWWWATVSMTTVGYGDVVPGSVVGKLTASACILAGILVVVLPITLIFNKFSLFYKRQKHDGGIKEAPSEPPLSSPSPPLPLLSSSISPASISPSRDLAPPLIAPLRSPPSPLPLLSPPLPLRSSPSLFGLILLSSPLLFLRAASSPLISPSPRSSLQSPSPKILLSAPLLIALPLSSPPPLSPLLSSSRSPPHNPLLLASPSSSPPLSPPLPLLYPLPLPLLFGLAIRTPKKVSSPDVFSSEAPGCVDGRCASPLLPSFAHLPLVKRRPADSSASPPTLEEKSPWSLFRILRLSSSPSSFRLPPSLLRLSSLQDPLSPSARLFSRGSPLLPPLILSAPLHPL</sequence>
<dbReference type="GO" id="GO:0051260">
    <property type="term" value="P:protein homooligomerization"/>
    <property type="evidence" value="ECO:0007669"/>
    <property type="project" value="InterPro"/>
</dbReference>
<organism evidence="22">
    <name type="scientific">Cyprinus carpio</name>
    <name type="common">Common carp</name>
    <dbReference type="NCBI Taxonomy" id="7962"/>
    <lineage>
        <taxon>Eukaryota</taxon>
        <taxon>Metazoa</taxon>
        <taxon>Chordata</taxon>
        <taxon>Craniata</taxon>
        <taxon>Vertebrata</taxon>
        <taxon>Euteleostomi</taxon>
        <taxon>Actinopterygii</taxon>
        <taxon>Neopterygii</taxon>
        <taxon>Teleostei</taxon>
        <taxon>Ostariophysi</taxon>
        <taxon>Cypriniformes</taxon>
        <taxon>Cyprinidae</taxon>
        <taxon>Cyprininae</taxon>
        <taxon>Cyprinus</taxon>
    </lineage>
</organism>
<keyword evidence="9 20" id="KW-1133">Transmembrane helix</keyword>
<dbReference type="SMART" id="SM00225">
    <property type="entry name" value="BTB"/>
    <property type="match status" value="1"/>
</dbReference>
<evidence type="ECO:0000256" key="12">
    <source>
        <dbReference type="ARBA" id="ARBA00023303"/>
    </source>
</evidence>
<evidence type="ECO:0000256" key="3">
    <source>
        <dbReference type="ARBA" id="ARBA00022475"/>
    </source>
</evidence>
<evidence type="ECO:0000256" key="19">
    <source>
        <dbReference type="ARBA" id="ARBA00082876"/>
    </source>
</evidence>
<keyword evidence="7" id="KW-0851">Voltage-gated channel</keyword>
<evidence type="ECO:0000256" key="5">
    <source>
        <dbReference type="ARBA" id="ARBA00022692"/>
    </source>
</evidence>
<dbReference type="GO" id="GO:0005249">
    <property type="term" value="F:voltage-gated potassium channel activity"/>
    <property type="evidence" value="ECO:0007669"/>
    <property type="project" value="InterPro"/>
</dbReference>
<keyword evidence="11 20" id="KW-0472">Membrane</keyword>
<evidence type="ECO:0000256" key="17">
    <source>
        <dbReference type="ARBA" id="ARBA00077017"/>
    </source>
</evidence>
<proteinExistence type="inferred from homology"/>
<comment type="subunit">
    <text evidence="15">Heterotetramer with KCNB1 and KCNB2. Does not form homomultimers.</text>
</comment>
<evidence type="ECO:0000256" key="20">
    <source>
        <dbReference type="SAM" id="Phobius"/>
    </source>
</evidence>
<dbReference type="GO" id="GO:0005737">
    <property type="term" value="C:cytoplasm"/>
    <property type="evidence" value="ECO:0007669"/>
    <property type="project" value="UniProtKB-ARBA"/>
</dbReference>
<dbReference type="InterPro" id="IPR005821">
    <property type="entry name" value="Ion_trans_dom"/>
</dbReference>
<evidence type="ECO:0000256" key="9">
    <source>
        <dbReference type="ARBA" id="ARBA00022989"/>
    </source>
</evidence>
<feature type="domain" description="BTB" evidence="21">
    <location>
        <begin position="12"/>
        <end position="121"/>
    </location>
</feature>
<evidence type="ECO:0000256" key="2">
    <source>
        <dbReference type="ARBA" id="ARBA00022448"/>
    </source>
</evidence>
<keyword evidence="4" id="KW-0633">Potassium transport</keyword>
<evidence type="ECO:0000256" key="14">
    <source>
        <dbReference type="ARBA" id="ARBA00061446"/>
    </source>
</evidence>
<keyword evidence="5 20" id="KW-0812">Transmembrane</keyword>
<dbReference type="GO" id="GO:0008076">
    <property type="term" value="C:voltage-gated potassium channel complex"/>
    <property type="evidence" value="ECO:0007669"/>
    <property type="project" value="InterPro"/>
</dbReference>
<comment type="subcellular location">
    <subcellularLocation>
        <location evidence="1">Cell membrane</location>
        <topology evidence="1">Multi-pass membrane protein</topology>
    </subcellularLocation>
</comment>
<dbReference type="FunFam" id="1.10.287.70:FF:000005">
    <property type="entry name" value="potassium voltage-gated channel subfamily G member 1"/>
    <property type="match status" value="1"/>
</dbReference>
<keyword evidence="10" id="KW-0406">Ion transport</keyword>
<dbReference type="GO" id="GO:1901379">
    <property type="term" value="P:regulation of potassium ion transmembrane transport"/>
    <property type="evidence" value="ECO:0007669"/>
    <property type="project" value="UniProtKB-ARBA"/>
</dbReference>
<evidence type="ECO:0000313" key="22">
    <source>
        <dbReference type="RefSeq" id="XP_042611463.1"/>
    </source>
</evidence>
<evidence type="ECO:0000256" key="11">
    <source>
        <dbReference type="ARBA" id="ARBA00023136"/>
    </source>
</evidence>
<dbReference type="FunFam" id="3.30.710.10:FF:000029">
    <property type="entry name" value="potassium voltage-gated channel subfamily S member 2"/>
    <property type="match status" value="1"/>
</dbReference>
<dbReference type="InterPro" id="IPR000210">
    <property type="entry name" value="BTB/POZ_dom"/>
</dbReference>
<evidence type="ECO:0000256" key="4">
    <source>
        <dbReference type="ARBA" id="ARBA00022538"/>
    </source>
</evidence>
<evidence type="ECO:0000256" key="13">
    <source>
        <dbReference type="ARBA" id="ARBA00049573"/>
    </source>
</evidence>
<feature type="transmembrane region" description="Helical" evidence="20">
    <location>
        <begin position="255"/>
        <end position="276"/>
    </location>
</feature>
<dbReference type="InterPro" id="IPR003131">
    <property type="entry name" value="T1-type_BTB"/>
</dbReference>
<evidence type="ECO:0000256" key="6">
    <source>
        <dbReference type="ARBA" id="ARBA00022826"/>
    </source>
</evidence>
<dbReference type="KEGG" id="ccar:122144545"/>
<reference evidence="22" key="1">
    <citation type="submission" date="2025-08" db="UniProtKB">
        <authorList>
            <consortium name="RefSeq"/>
        </authorList>
    </citation>
    <scope>IDENTIFICATION</scope>
    <source>
        <tissue evidence="22">Muscle</tissue>
    </source>
</reference>
<dbReference type="Pfam" id="PF02214">
    <property type="entry name" value="BTB_2"/>
    <property type="match status" value="1"/>
</dbReference>
<dbReference type="PANTHER" id="PTHR11537">
    <property type="entry name" value="VOLTAGE-GATED POTASSIUM CHANNEL"/>
    <property type="match status" value="1"/>
</dbReference>
<evidence type="ECO:0000256" key="18">
    <source>
        <dbReference type="ARBA" id="ARBA00080555"/>
    </source>
</evidence>
<evidence type="ECO:0000259" key="21">
    <source>
        <dbReference type="SMART" id="SM00225"/>
    </source>
</evidence>
<dbReference type="FunFam" id="1.20.120.350:FF:000029">
    <property type="entry name" value="Potassium voltage-gated channel subfamily S member 2"/>
    <property type="match status" value="1"/>
</dbReference>
<dbReference type="Proteomes" id="UP001155660">
    <property type="component" value="Unplaced"/>
</dbReference>
<evidence type="ECO:0000256" key="8">
    <source>
        <dbReference type="ARBA" id="ARBA00022958"/>
    </source>
</evidence>
<feature type="transmembrane region" description="Helical" evidence="20">
    <location>
        <begin position="183"/>
        <end position="204"/>
    </location>
</feature>
<dbReference type="PANTHER" id="PTHR11537:SF60">
    <property type="entry name" value="POTASSIUM VOLTAGE-GATED CHANNEL SUBFAMILY S MEMBER 2"/>
    <property type="match status" value="1"/>
</dbReference>
<dbReference type="AlphaFoldDB" id="A0A9Q9Y0L5"/>
<evidence type="ECO:0000256" key="16">
    <source>
        <dbReference type="ARBA" id="ARBA00070342"/>
    </source>
</evidence>
<keyword evidence="3" id="KW-1003">Cell membrane</keyword>
<dbReference type="Pfam" id="PF00520">
    <property type="entry name" value="Ion_trans"/>
    <property type="match status" value="1"/>
</dbReference>
<gene>
    <name evidence="22" type="primary">LOC122144545</name>
</gene>
<dbReference type="GO" id="GO:0015459">
    <property type="term" value="F:potassium channel regulator activity"/>
    <property type="evidence" value="ECO:0007669"/>
    <property type="project" value="UniProtKB-ARBA"/>
</dbReference>
<dbReference type="RefSeq" id="XP_042611463.1">
    <property type="nucleotide sequence ID" value="XM_042755529.1"/>
</dbReference>
<protein>
    <recommendedName>
        <fullName evidence="16">Delayed-rectifier potassium channel regulatory subunit KCNS2</fullName>
    </recommendedName>
    <alternativeName>
        <fullName evidence="17">Delayed-rectifier K(+) channel alpha subunit 2</fullName>
    </alternativeName>
    <alternativeName>
        <fullName evidence="18">Delayed-rectifier potassium channel subunit Kv9.2</fullName>
    </alternativeName>
    <alternativeName>
        <fullName evidence="19">Potassium voltage-gated channel subfamily S member 2</fullName>
    </alternativeName>
</protein>
<keyword evidence="2" id="KW-0813">Transport</keyword>
<feature type="transmembrane region" description="Helical" evidence="20">
    <location>
        <begin position="324"/>
        <end position="345"/>
    </location>
</feature>
<accession>A0A9Q9Y0L5</accession>
<keyword evidence="6" id="KW-0631">Potassium channel</keyword>
<name>A0A9Q9Y0L5_CYPCA</name>
<evidence type="ECO:0000256" key="15">
    <source>
        <dbReference type="ARBA" id="ARBA00065612"/>
    </source>
</evidence>
<feature type="transmembrane region" description="Helical" evidence="20">
    <location>
        <begin position="384"/>
        <end position="405"/>
    </location>
</feature>
<evidence type="ECO:0000256" key="7">
    <source>
        <dbReference type="ARBA" id="ARBA00022882"/>
    </source>
</evidence>
<dbReference type="OrthoDB" id="296522at2759"/>
<comment type="function">
    <text evidence="13">Potassium channel regulatory subunit that modulate the delayed rectifier voltage-gated potassium channel activity of KCNB1 and KCNB2 by altering their kinetics, expression levels, and shifting the half-inactivation potential to more polarized values. While it does not form functional channels on its own, it can form functional heterotetrameric channels with KCNB1 and KCNB2. Each regulatory subunit has unique regulatory properties that can lead to extensive inhibition, significant changes in kinetics, and/or substantial shifts in the voltage dependencies of the inactivation process.</text>
</comment>